<feature type="transmembrane region" description="Helical" evidence="3">
    <location>
        <begin position="26"/>
        <end position="51"/>
    </location>
</feature>
<evidence type="ECO:0000313" key="4">
    <source>
        <dbReference type="EMBL" id="MFD2551506.1"/>
    </source>
</evidence>
<feature type="compositionally biased region" description="Low complexity" evidence="2">
    <location>
        <begin position="757"/>
        <end position="770"/>
    </location>
</feature>
<feature type="transmembrane region" description="Helical" evidence="3">
    <location>
        <begin position="57"/>
        <end position="79"/>
    </location>
</feature>
<feature type="region of interest" description="Disordered" evidence="2">
    <location>
        <begin position="1074"/>
        <end position="1101"/>
    </location>
</feature>
<sequence length="1135" mass="130532">MTHFNLIVQKLEAFVKRYYTNELIRGSILFFAIGFLYFLFTVFIEYVFWFSTTTRTVLFWAFVGVEVALFVKFIAIPLAQLFKLKSGIDYVEASKIIGKHFPEVNDKLINVLQLQAQGVNSELLLASINQKSKELQPIPFKLAINFKQNIKFLKYAAIPVAIILLSVLFGKQSWFSDGYKRVVNHDVAYQPPAPFQFFVLNDKLEALENSNFKLQVTTQGRVVPENVSVVYNNETYVLQQTSVGMFEYVFNRLQTDVNFQLVANGVFSKTYRLNVVAVPSIVSFQMRVNYPKYLNKANEVFKGTGNATVPEGTNVVWELQTKATEEVVLYAADTLQFTKSAAGRYQLEKKLHADLDYLIAASNASLQDFEQLAFSLNVIKDANPELRIKMAVDSSNQQDLYFYGQALDDHGLKRLQLIYYPENQESNSKSINLTIGSGTVAEFITAFPDNLELEAGVVYQLFFKLTDNDVVNGYKSVNSRLYSYRKLTKDELVSKQLSEQNETIKDLNKSLERMEDREQELESFSKVQKEKSELSFNDKKKFENFIKRQKEQEALMKNFNKKLEENLEEFQKDRNEADTFKEDLKERLKENEAQLKKDEKLLEELEKLQDKINKEELTEKLEQLAKQNKNQKRSLEQLLELTKRYYVAKKMEKLQQDLERLAKEQEQLAESTESENTKKAQDSLNKSFQDFQKAMDALEKDNEQLKQPMDLPADDKKEADIKEDQEEAAGQLGKKEDNEAENNESEAEKNLKKAQQKQRQAAQKMKQMAQQMSMSMQASGGEQMEEDLEMLRQILDNLILFSFDQEALMDQFKAIEINHNKYAGYLRKQNDLKEHFSHIDDSLFALSLRQPKLSEMVNKEISEVFFNMNKALDQFSENRLYQGVANQQYTVTAANNLANLLSDLMNQMQMQMQMSGSGSGGKPEQGLPDIIKSQEELNKEMENGMQKSDSGSPKDSGEGNQKGDKEGEEGKRGKAGSPETAPDGTHGKGDSGDGTDSEISKGELFRIYQRQQEIRQALEDKLAKDGLQGVGKTILRDMEQVEMDLLNKGMTNRTLQRMMNLQHQLMKLENAALEQGQDTKRESEANKKEYNNRTNSKVPKAQEYFNTMEILNRQSLPLQPEYRKKVQEYFKNTND</sequence>
<accession>A0ABW5KSA0</accession>
<dbReference type="EMBL" id="JBHULS010000002">
    <property type="protein sequence ID" value="MFD2551506.1"/>
    <property type="molecule type" value="Genomic_DNA"/>
</dbReference>
<protein>
    <recommendedName>
        <fullName evidence="6">DUF4175 family protein</fullName>
    </recommendedName>
</protein>
<organism evidence="4 5">
    <name type="scientific">Bizionia sediminis</name>
    <dbReference type="NCBI Taxonomy" id="1737064"/>
    <lineage>
        <taxon>Bacteria</taxon>
        <taxon>Pseudomonadati</taxon>
        <taxon>Bacteroidota</taxon>
        <taxon>Flavobacteriia</taxon>
        <taxon>Flavobacteriales</taxon>
        <taxon>Flavobacteriaceae</taxon>
        <taxon>Bizionia</taxon>
    </lineage>
</organism>
<proteinExistence type="predicted"/>
<feature type="coiled-coil region" evidence="1">
    <location>
        <begin position="549"/>
        <end position="701"/>
    </location>
</feature>
<feature type="compositionally biased region" description="Basic and acidic residues" evidence="2">
    <location>
        <begin position="1077"/>
        <end position="1091"/>
    </location>
</feature>
<feature type="region of interest" description="Disordered" evidence="2">
    <location>
        <begin position="940"/>
        <end position="998"/>
    </location>
</feature>
<evidence type="ECO:0000256" key="2">
    <source>
        <dbReference type="SAM" id="MobiDB-lite"/>
    </source>
</evidence>
<evidence type="ECO:0000313" key="5">
    <source>
        <dbReference type="Proteomes" id="UP001597472"/>
    </source>
</evidence>
<keyword evidence="1" id="KW-0175">Coiled coil</keyword>
<reference evidence="5" key="1">
    <citation type="journal article" date="2019" name="Int. J. Syst. Evol. Microbiol.">
        <title>The Global Catalogue of Microorganisms (GCM) 10K type strain sequencing project: providing services to taxonomists for standard genome sequencing and annotation.</title>
        <authorList>
            <consortium name="The Broad Institute Genomics Platform"/>
            <consortium name="The Broad Institute Genome Sequencing Center for Infectious Disease"/>
            <person name="Wu L."/>
            <person name="Ma J."/>
        </authorList>
    </citation>
    <scope>NUCLEOTIDE SEQUENCE [LARGE SCALE GENOMIC DNA]</scope>
    <source>
        <strain evidence="5">KCTC 42587</strain>
    </source>
</reference>
<feature type="compositionally biased region" description="Basic and acidic residues" evidence="2">
    <location>
        <begin position="955"/>
        <end position="972"/>
    </location>
</feature>
<comment type="caution">
    <text evidence="4">The sequence shown here is derived from an EMBL/GenBank/DDBJ whole genome shotgun (WGS) entry which is preliminary data.</text>
</comment>
<evidence type="ECO:0000256" key="1">
    <source>
        <dbReference type="SAM" id="Coils"/>
    </source>
</evidence>
<feature type="coiled-coil region" evidence="1">
    <location>
        <begin position="494"/>
        <end position="524"/>
    </location>
</feature>
<dbReference type="RefSeq" id="WP_376892673.1">
    <property type="nucleotide sequence ID" value="NZ_JBHULS010000002.1"/>
</dbReference>
<name>A0ABW5KSA0_9FLAO</name>
<gene>
    <name evidence="4" type="ORF">ACFSQP_06730</name>
</gene>
<dbReference type="Proteomes" id="UP001597472">
    <property type="component" value="Unassembled WGS sequence"/>
</dbReference>
<keyword evidence="3" id="KW-0472">Membrane</keyword>
<feature type="region of interest" description="Disordered" evidence="2">
    <location>
        <begin position="724"/>
        <end position="770"/>
    </location>
</feature>
<keyword evidence="3" id="KW-1133">Transmembrane helix</keyword>
<keyword evidence="5" id="KW-1185">Reference proteome</keyword>
<keyword evidence="3" id="KW-0812">Transmembrane</keyword>
<evidence type="ECO:0000256" key="3">
    <source>
        <dbReference type="SAM" id="Phobius"/>
    </source>
</evidence>
<evidence type="ECO:0008006" key="6">
    <source>
        <dbReference type="Google" id="ProtNLM"/>
    </source>
</evidence>